<sequence length="85" mass="9126">MDLQTAKEQGLLGETASGYLALVQNNPEAAKVAASVNARRKAEYQSIAQKNGIALKDVEQLAGKKAIDKTPKGQFVQADGKWVKK</sequence>
<gene>
    <name evidence="1" type="ORF">CAY53_04735</name>
</gene>
<dbReference type="InterPro" id="IPR008309">
    <property type="entry name" value="YdbL"/>
</dbReference>
<evidence type="ECO:0000313" key="1">
    <source>
        <dbReference type="EMBL" id="AVD72236.1"/>
    </source>
</evidence>
<dbReference type="Proteomes" id="UP000239867">
    <property type="component" value="Chromosome"/>
</dbReference>
<evidence type="ECO:0000313" key="2">
    <source>
        <dbReference type="Proteomes" id="UP000239867"/>
    </source>
</evidence>
<accession>A0A2L1GRF5</accession>
<proteinExistence type="predicted"/>
<dbReference type="EMBL" id="CP021255">
    <property type="protein sequence ID" value="AVD72236.1"/>
    <property type="molecule type" value="Genomic_DNA"/>
</dbReference>
<dbReference type="PIRSF" id="PIRSF025560">
    <property type="entry name" value="UCP025560"/>
    <property type="match status" value="1"/>
</dbReference>
<dbReference type="KEGG" id="deo:CAY53_04735"/>
<protein>
    <recommendedName>
        <fullName evidence="3">DUF1318 domain-containing protein</fullName>
    </recommendedName>
</protein>
<evidence type="ECO:0008006" key="3">
    <source>
        <dbReference type="Google" id="ProtNLM"/>
    </source>
</evidence>
<reference evidence="1 2" key="1">
    <citation type="journal article" date="2018" name="MBio">
        <title>Insights into the evolution of host association through the isolation and characterization of a novel human periodontal pathobiont, Desulfobulbus oralis.</title>
        <authorList>
            <person name="Cross K.L."/>
            <person name="Chirania P."/>
            <person name="Xiong W."/>
            <person name="Beall C.J."/>
            <person name="Elkins J.G."/>
            <person name="Giannone R.J."/>
            <person name="Griffen A.L."/>
            <person name="Guss A.M."/>
            <person name="Hettich R.L."/>
            <person name="Joshi S.S."/>
            <person name="Mokrzan E.M."/>
            <person name="Martin R.K."/>
            <person name="Zhulin I.B."/>
            <person name="Leys E.J."/>
            <person name="Podar M."/>
        </authorList>
    </citation>
    <scope>NUCLEOTIDE SEQUENCE [LARGE SCALE GENOMIC DNA]</scope>
    <source>
        <strain evidence="1 2">ORNL</strain>
    </source>
</reference>
<keyword evidence="2" id="KW-1185">Reference proteome</keyword>
<organism evidence="1 2">
    <name type="scientific">Desulfobulbus oralis</name>
    <dbReference type="NCBI Taxonomy" id="1986146"/>
    <lineage>
        <taxon>Bacteria</taxon>
        <taxon>Pseudomonadati</taxon>
        <taxon>Thermodesulfobacteriota</taxon>
        <taxon>Desulfobulbia</taxon>
        <taxon>Desulfobulbales</taxon>
        <taxon>Desulfobulbaceae</taxon>
        <taxon>Desulfobulbus</taxon>
    </lineage>
</organism>
<name>A0A2L1GRF5_9BACT</name>
<dbReference type="AlphaFoldDB" id="A0A2L1GRF5"/>
<dbReference type="Pfam" id="PF07027">
    <property type="entry name" value="DUF1318"/>
    <property type="match status" value="1"/>
</dbReference>